<dbReference type="InterPro" id="IPR012340">
    <property type="entry name" value="NA-bd_OB-fold"/>
</dbReference>
<dbReference type="STRING" id="1237085.Ngar_c17480"/>
<reference evidence="2 3" key="1">
    <citation type="journal article" date="2012" name="Environ. Microbiol.">
        <title>The genome of the ammonia-oxidizing Candidatus Nitrososphaera gargensis: insights into metabolic versatility and environmental adaptations.</title>
        <authorList>
            <person name="Spang A."/>
            <person name="Poehlein A."/>
            <person name="Offre P."/>
            <person name="Zumbragel S."/>
            <person name="Haider S."/>
            <person name="Rychlik N."/>
            <person name="Nowka B."/>
            <person name="Schmeisser C."/>
            <person name="Lebedeva E.V."/>
            <person name="Rattei T."/>
            <person name="Bohm C."/>
            <person name="Schmid M."/>
            <person name="Galushko A."/>
            <person name="Hatzenpichler R."/>
            <person name="Weinmaier T."/>
            <person name="Daniel R."/>
            <person name="Schleper C."/>
            <person name="Spieck E."/>
            <person name="Streit W."/>
            <person name="Wagner M."/>
        </authorList>
    </citation>
    <scope>NUCLEOTIDE SEQUENCE [LARGE SCALE GENOMIC DNA]</scope>
    <source>
        <strain evidence="3">Ga9.2</strain>
    </source>
</reference>
<dbReference type="PANTHER" id="PTHR34075">
    <property type="entry name" value="BLR3430 PROTEIN"/>
    <property type="match status" value="1"/>
</dbReference>
<dbReference type="PANTHER" id="PTHR34075:SF5">
    <property type="entry name" value="BLR3430 PROTEIN"/>
    <property type="match status" value="1"/>
</dbReference>
<evidence type="ECO:0000259" key="1">
    <source>
        <dbReference type="Pfam" id="PF12172"/>
    </source>
</evidence>
<dbReference type="InterPro" id="IPR052513">
    <property type="entry name" value="Thioester_dehydratase-like"/>
</dbReference>
<gene>
    <name evidence="2" type="ordered locus">Ngar_c17480</name>
</gene>
<dbReference type="Proteomes" id="UP000008037">
    <property type="component" value="Chromosome"/>
</dbReference>
<sequence length="105" mass="11406">MKKGKFMVPTCISCGSKVWPPSHRCPYCLSKTSLKKIETTGILLEFSSSHIKGKEGVFGLIEMSGIKLIGSFGTPQLKEGMKVKMTRCGVRPDGTAFYSFAPAKA</sequence>
<proteinExistence type="predicted"/>
<feature type="domain" description="ChsH2 rubredoxin-like zinc ribbon" evidence="1">
    <location>
        <begin position="3"/>
        <end position="31"/>
    </location>
</feature>
<protein>
    <recommendedName>
        <fullName evidence="1">ChsH2 rubredoxin-like zinc ribbon domain-containing protein</fullName>
    </recommendedName>
</protein>
<dbReference type="HOGENOM" id="CLU_168008_0_0_2"/>
<dbReference type="Pfam" id="PF12172">
    <property type="entry name" value="zf-ChsH2"/>
    <property type="match status" value="1"/>
</dbReference>
<dbReference type="AlphaFoldDB" id="K0IBQ5"/>
<name>K0IBQ5_NITGG</name>
<keyword evidence="3" id="KW-1185">Reference proteome</keyword>
<evidence type="ECO:0000313" key="3">
    <source>
        <dbReference type="Proteomes" id="UP000008037"/>
    </source>
</evidence>
<dbReference type="InParanoid" id="K0IBQ5"/>
<evidence type="ECO:0000313" key="2">
    <source>
        <dbReference type="EMBL" id="AFU58681.1"/>
    </source>
</evidence>
<organism evidence="2 3">
    <name type="scientific">Nitrososphaera gargensis (strain Ga9.2)</name>
    <dbReference type="NCBI Taxonomy" id="1237085"/>
    <lineage>
        <taxon>Archaea</taxon>
        <taxon>Nitrososphaerota</taxon>
        <taxon>Nitrososphaeria</taxon>
        <taxon>Nitrososphaerales</taxon>
        <taxon>Nitrososphaeraceae</taxon>
        <taxon>Nitrososphaera</taxon>
    </lineage>
</organism>
<accession>K0IBQ5</accession>
<dbReference type="KEGG" id="nga:Ngar_c17480"/>
<dbReference type="BioCyc" id="CNIT1237085:G1324-1746-MONOMER"/>
<dbReference type="SUPFAM" id="SSF50249">
    <property type="entry name" value="Nucleic acid-binding proteins"/>
    <property type="match status" value="1"/>
</dbReference>
<dbReference type="InterPro" id="IPR022002">
    <property type="entry name" value="ChsH2_Znr"/>
</dbReference>
<dbReference type="EMBL" id="CP002408">
    <property type="protein sequence ID" value="AFU58681.1"/>
    <property type="molecule type" value="Genomic_DNA"/>
</dbReference>